<comment type="caution">
    <text evidence="1">The sequence shown here is derived from an EMBL/GenBank/DDBJ whole genome shotgun (WGS) entry which is preliminary data.</text>
</comment>
<dbReference type="EMBL" id="JAGKQM010000005">
    <property type="protein sequence ID" value="KAH0925742.1"/>
    <property type="molecule type" value="Genomic_DNA"/>
</dbReference>
<gene>
    <name evidence="1" type="ORF">HID58_017998</name>
</gene>
<dbReference type="Proteomes" id="UP000824890">
    <property type="component" value="Unassembled WGS sequence"/>
</dbReference>
<name>A0ABQ8D8Q6_BRANA</name>
<organism evidence="1 2">
    <name type="scientific">Brassica napus</name>
    <name type="common">Rape</name>
    <dbReference type="NCBI Taxonomy" id="3708"/>
    <lineage>
        <taxon>Eukaryota</taxon>
        <taxon>Viridiplantae</taxon>
        <taxon>Streptophyta</taxon>
        <taxon>Embryophyta</taxon>
        <taxon>Tracheophyta</taxon>
        <taxon>Spermatophyta</taxon>
        <taxon>Magnoliopsida</taxon>
        <taxon>eudicotyledons</taxon>
        <taxon>Gunneridae</taxon>
        <taxon>Pentapetalae</taxon>
        <taxon>rosids</taxon>
        <taxon>malvids</taxon>
        <taxon>Brassicales</taxon>
        <taxon>Brassicaceae</taxon>
        <taxon>Brassiceae</taxon>
        <taxon>Brassica</taxon>
    </lineage>
</organism>
<keyword evidence="2" id="KW-1185">Reference proteome</keyword>
<sequence>MCWPQTCLITVPELTNSDRTRLHNIVLNLMKASNFTVMIQTTGPLPEHSWVVEHDVLCFARWPIPEHRSSRNVHALI</sequence>
<protein>
    <submittedName>
        <fullName evidence="1">Uncharacterized protein</fullName>
    </submittedName>
</protein>
<evidence type="ECO:0000313" key="1">
    <source>
        <dbReference type="EMBL" id="KAH0925742.1"/>
    </source>
</evidence>
<reference evidence="1 2" key="1">
    <citation type="submission" date="2021-05" db="EMBL/GenBank/DDBJ databases">
        <title>Genome Assembly of Synthetic Allotetraploid Brassica napus Reveals Homoeologous Exchanges between Subgenomes.</title>
        <authorList>
            <person name="Davis J.T."/>
        </authorList>
    </citation>
    <scope>NUCLEOTIDE SEQUENCE [LARGE SCALE GENOMIC DNA]</scope>
    <source>
        <strain evidence="2">cv. Da-Ae</strain>
        <tissue evidence="1">Seedling</tissue>
    </source>
</reference>
<accession>A0ABQ8D8Q6</accession>
<proteinExistence type="predicted"/>
<evidence type="ECO:0000313" key="2">
    <source>
        <dbReference type="Proteomes" id="UP000824890"/>
    </source>
</evidence>